<keyword evidence="1" id="KW-0175">Coiled coil</keyword>
<dbReference type="EMBL" id="JAAOAN010000696">
    <property type="protein sequence ID" value="KAF5701049.1"/>
    <property type="molecule type" value="Genomic_DNA"/>
</dbReference>
<evidence type="ECO:0000313" key="2">
    <source>
        <dbReference type="EMBL" id="KAF5701049.1"/>
    </source>
</evidence>
<protein>
    <submittedName>
        <fullName evidence="2">Uncharacterized protein</fullName>
    </submittedName>
</protein>
<evidence type="ECO:0000313" key="3">
    <source>
        <dbReference type="Proteomes" id="UP000544331"/>
    </source>
</evidence>
<reference evidence="2 3" key="1">
    <citation type="submission" date="2020-05" db="EMBL/GenBank/DDBJ databases">
        <title>Identification and distribution of gene clusters putatively required for synthesis of sphingolipid metabolism inhibitors in phylogenetically diverse species of the filamentous fungus Fusarium.</title>
        <authorList>
            <person name="Kim H.-S."/>
            <person name="Busman M."/>
            <person name="Brown D.W."/>
            <person name="Divon H."/>
            <person name="Uhlig S."/>
            <person name="Proctor R.H."/>
        </authorList>
    </citation>
    <scope>NUCLEOTIDE SEQUENCE [LARGE SCALE GENOMIC DNA]</scope>
    <source>
        <strain evidence="2 3">NRRL 66235</strain>
    </source>
</reference>
<name>A0A8H5XW37_9HYPO</name>
<proteinExistence type="predicted"/>
<dbReference type="Proteomes" id="UP000544331">
    <property type="component" value="Unassembled WGS sequence"/>
</dbReference>
<gene>
    <name evidence="2" type="ORF">FMUND_14058</name>
</gene>
<feature type="coiled-coil region" evidence="1">
    <location>
        <begin position="57"/>
        <end position="91"/>
    </location>
</feature>
<sequence length="263" mass="29311">MKTEIDSMHRMMPAPEEAANVEKKNPCSSNDTDIMIGDEQDEMVKLRDSVSLLEVRMEGVLDEAAEFKTENQRLKDELGKARSENLSLDAKLRDQDYRLNSQLGDLIMKVNNNSEVLNLFSDHFKSDGTQVKALHGRIEALLVELQEIETRVDICADELQLASVHVLPTFAKYCISHEGPEVRVAEKVRCLIEQGLLKVAGCRSHPAIEKPLGAKKAGLDTGNYTEIAPTPSFGHAYHTFTATLCHIINWGRGFLDPQVLVKG</sequence>
<accession>A0A8H5XW37</accession>
<organism evidence="2 3">
    <name type="scientific">Fusarium mundagurra</name>
    <dbReference type="NCBI Taxonomy" id="1567541"/>
    <lineage>
        <taxon>Eukaryota</taxon>
        <taxon>Fungi</taxon>
        <taxon>Dikarya</taxon>
        <taxon>Ascomycota</taxon>
        <taxon>Pezizomycotina</taxon>
        <taxon>Sordariomycetes</taxon>
        <taxon>Hypocreomycetidae</taxon>
        <taxon>Hypocreales</taxon>
        <taxon>Nectriaceae</taxon>
        <taxon>Fusarium</taxon>
        <taxon>Fusarium fujikuroi species complex</taxon>
    </lineage>
</organism>
<dbReference type="OrthoDB" id="5107858at2759"/>
<dbReference type="AlphaFoldDB" id="A0A8H5XW37"/>
<keyword evidence="3" id="KW-1185">Reference proteome</keyword>
<feature type="coiled-coil region" evidence="1">
    <location>
        <begin position="131"/>
        <end position="158"/>
    </location>
</feature>
<comment type="caution">
    <text evidence="2">The sequence shown here is derived from an EMBL/GenBank/DDBJ whole genome shotgun (WGS) entry which is preliminary data.</text>
</comment>
<evidence type="ECO:0000256" key="1">
    <source>
        <dbReference type="SAM" id="Coils"/>
    </source>
</evidence>